<feature type="region of interest" description="Disordered" evidence="4">
    <location>
        <begin position="872"/>
        <end position="939"/>
    </location>
</feature>
<dbReference type="Proteomes" id="UP000298416">
    <property type="component" value="Unassembled WGS sequence"/>
</dbReference>
<dbReference type="Pfam" id="PF25352">
    <property type="entry name" value="PH_ULP"/>
    <property type="match status" value="2"/>
</dbReference>
<dbReference type="PANTHER" id="PTHR47764:SF2">
    <property type="entry name" value="UBIQUITIN-LIKE PROTEASE FAMILY PROFILE DOMAIN-CONTAINING PROTEIN"/>
    <property type="match status" value="1"/>
</dbReference>
<dbReference type="Gene3D" id="1.10.418.20">
    <property type="match status" value="1"/>
</dbReference>
<dbReference type="GO" id="GO:0006508">
    <property type="term" value="P:proteolysis"/>
    <property type="evidence" value="ECO:0007669"/>
    <property type="project" value="UniProtKB-KW"/>
</dbReference>
<comment type="similarity">
    <text evidence="1">Belongs to the peptidase C48 family.</text>
</comment>
<feature type="compositionally biased region" description="Polar residues" evidence="4">
    <location>
        <begin position="171"/>
        <end position="183"/>
    </location>
</feature>
<accession>A0A8X8ZGC3</accession>
<keyword evidence="3" id="KW-0378">Hydrolase</keyword>
<feature type="compositionally biased region" description="Basic and acidic residues" evidence="4">
    <location>
        <begin position="900"/>
        <end position="914"/>
    </location>
</feature>
<organism evidence="6">
    <name type="scientific">Salvia splendens</name>
    <name type="common">Scarlet sage</name>
    <dbReference type="NCBI Taxonomy" id="180675"/>
    <lineage>
        <taxon>Eukaryota</taxon>
        <taxon>Viridiplantae</taxon>
        <taxon>Streptophyta</taxon>
        <taxon>Embryophyta</taxon>
        <taxon>Tracheophyta</taxon>
        <taxon>Spermatophyta</taxon>
        <taxon>Magnoliopsida</taxon>
        <taxon>eudicotyledons</taxon>
        <taxon>Gunneridae</taxon>
        <taxon>Pentapetalae</taxon>
        <taxon>asterids</taxon>
        <taxon>lamiids</taxon>
        <taxon>Lamiales</taxon>
        <taxon>Lamiaceae</taxon>
        <taxon>Nepetoideae</taxon>
        <taxon>Mentheae</taxon>
        <taxon>Salviinae</taxon>
        <taxon>Salvia</taxon>
        <taxon>Salvia subgen. Calosphace</taxon>
        <taxon>core Calosphace</taxon>
    </lineage>
</organism>
<evidence type="ECO:0000256" key="3">
    <source>
        <dbReference type="ARBA" id="ARBA00022801"/>
    </source>
</evidence>
<dbReference type="PANTHER" id="PTHR47764">
    <property type="entry name" value="UBIQUITIN-LIKE-SPECIFIC PROTEASE 2B-RELATED"/>
    <property type="match status" value="1"/>
</dbReference>
<evidence type="ECO:0000313" key="6">
    <source>
        <dbReference type="EMBL" id="KAG6404097.1"/>
    </source>
</evidence>
<proteinExistence type="inferred from homology"/>
<dbReference type="Gene3D" id="3.30.310.130">
    <property type="entry name" value="Ubiquitin-related"/>
    <property type="match status" value="1"/>
</dbReference>
<feature type="region of interest" description="Disordered" evidence="4">
    <location>
        <begin position="1"/>
        <end position="35"/>
    </location>
</feature>
<dbReference type="InterPro" id="IPR003653">
    <property type="entry name" value="Peptidase_C48_C"/>
</dbReference>
<feature type="compositionally biased region" description="Polar residues" evidence="4">
    <location>
        <begin position="875"/>
        <end position="898"/>
    </location>
</feature>
<dbReference type="Pfam" id="PF02902">
    <property type="entry name" value="Peptidase_C48"/>
    <property type="match status" value="1"/>
</dbReference>
<evidence type="ECO:0000313" key="7">
    <source>
        <dbReference type="Proteomes" id="UP000298416"/>
    </source>
</evidence>
<feature type="domain" description="Ubiquitin-like protease family profile" evidence="5">
    <location>
        <begin position="396"/>
        <end position="587"/>
    </location>
</feature>
<name>A0A8X8ZGC3_SALSN</name>
<dbReference type="AlphaFoldDB" id="A0A8X8ZGC3"/>
<sequence length="939" mass="105250">MRERRKLNCNGKQRNSICKTGDRRRPNPTGCGNSRRLPLAAFSRHEILTESKGMKSPSKSLDVFDFKEEDELTEMTVRKFTPEFGCPRALNAENYDAKTPELSPVLQNDFVSLGQAAAIKEVESGIISSNVEYGSSPGAPLEDHSNDSFPASSCNVKSVCLASGAINSMDQRSPYDNNASSDGPSPDCFDGGDLDGEREGIDFYADYLDYRGSQYMDSVVSFSKSYVEARSRTIHGDFHIHMEIDDIVKIESQWSAQIEAGIINIYFFAKDAAQVESDDVHNASAACGNQRSPDQAKNSCVAACLLLMDLKSVALSAVSRVQELQFPAVDPNWYQKLEAIESLDDRYKALWNVLLETGVDYSLRGREDWMLTRSYFPKFERPFEEVIYPKGDPDAVSISKRDVDLLQPDTFVNDTIIDFYIKYLKTRQNVDERTKFHFFNSFFFRKLADMDKDPSSAFDGRAAFQRVRKWTRKVNLLEKDFILIPVNYKVVTYSAMIWQSPLESYYRDDESGRVPCILHMDSLRGTHSGLKDLMQSYLWEEWKERQKGTCEDLHSKFRNLKFVPLEVPQQQNSFDCGLFLLHYVELFLEEVPANFNIYKITPSLNFLQEDWFPPAEPSIKRTHIETLISGLLDSKSEECLPSGGSGMHSPEDLNATHGFDNAIQFAVKSPPPLDGFHESSLCEVGQGIELTLLPTSSARSTQCTKTSGLVLKELFKQESTPESFADAPWEALESKASMFELKSPASFPEAEVKATCFATSELAKQIFQHPDDVTPEAPMIPYQSEDYKPGAVYQPTPVDADSIPVASCRDSGALLNGEGLADINAPNGNSFFMKNFSELRQEASQSHNHTLPDVFECGDRLNAVECESPDLIRYPNNQVDPPLPHSNSSPGSAEQGNNGVEREWVSVSAEEQHAAKRMRISPSGEGEELNDNLSKDLNL</sequence>
<dbReference type="SUPFAM" id="SSF54001">
    <property type="entry name" value="Cysteine proteinases"/>
    <property type="match status" value="1"/>
</dbReference>
<dbReference type="InterPro" id="IPR057375">
    <property type="entry name" value="ULP2A/B_PH"/>
</dbReference>
<dbReference type="EMBL" id="PNBA02000013">
    <property type="protein sequence ID" value="KAG6404097.1"/>
    <property type="molecule type" value="Genomic_DNA"/>
</dbReference>
<feature type="region of interest" description="Disordered" evidence="4">
    <location>
        <begin position="171"/>
        <end position="192"/>
    </location>
</feature>
<protein>
    <recommendedName>
        <fullName evidence="5">Ubiquitin-like protease family profile domain-containing protein</fullName>
    </recommendedName>
</protein>
<dbReference type="InterPro" id="IPR038765">
    <property type="entry name" value="Papain-like_cys_pep_sf"/>
</dbReference>
<dbReference type="GO" id="GO:0008234">
    <property type="term" value="F:cysteine-type peptidase activity"/>
    <property type="evidence" value="ECO:0007669"/>
    <property type="project" value="InterPro"/>
</dbReference>
<evidence type="ECO:0000256" key="1">
    <source>
        <dbReference type="ARBA" id="ARBA00005234"/>
    </source>
</evidence>
<gene>
    <name evidence="6" type="ORF">SASPL_136337</name>
</gene>
<comment type="caution">
    <text evidence="6">The sequence shown here is derived from an EMBL/GenBank/DDBJ whole genome shotgun (WGS) entry which is preliminary data.</text>
</comment>
<evidence type="ECO:0000259" key="5">
    <source>
        <dbReference type="PROSITE" id="PS50600"/>
    </source>
</evidence>
<dbReference type="PROSITE" id="PS50600">
    <property type="entry name" value="ULP_PROTEASE"/>
    <property type="match status" value="1"/>
</dbReference>
<reference evidence="6" key="1">
    <citation type="submission" date="2018-01" db="EMBL/GenBank/DDBJ databases">
        <authorList>
            <person name="Mao J.F."/>
        </authorList>
    </citation>
    <scope>NUCLEOTIDE SEQUENCE</scope>
    <source>
        <strain evidence="6">Huo1</strain>
        <tissue evidence="6">Leaf</tissue>
    </source>
</reference>
<keyword evidence="7" id="KW-1185">Reference proteome</keyword>
<evidence type="ECO:0000256" key="2">
    <source>
        <dbReference type="ARBA" id="ARBA00022670"/>
    </source>
</evidence>
<keyword evidence="2" id="KW-0645">Protease</keyword>
<evidence type="ECO:0000256" key="4">
    <source>
        <dbReference type="SAM" id="MobiDB-lite"/>
    </source>
</evidence>
<reference evidence="6" key="2">
    <citation type="submission" date="2020-08" db="EMBL/GenBank/DDBJ databases">
        <title>Plant Genome Project.</title>
        <authorList>
            <person name="Zhang R.-G."/>
        </authorList>
    </citation>
    <scope>NUCLEOTIDE SEQUENCE</scope>
    <source>
        <strain evidence="6">Huo1</strain>
        <tissue evidence="6">Leaf</tissue>
    </source>
</reference>